<gene>
    <name evidence="2" type="ORF">FL583_23405</name>
</gene>
<dbReference type="Proteomes" id="UP000317982">
    <property type="component" value="Unassembled WGS sequence"/>
</dbReference>
<dbReference type="InterPro" id="IPR036894">
    <property type="entry name" value="YbaB-like_sf"/>
</dbReference>
<reference evidence="2 3" key="1">
    <citation type="submission" date="2019-07" db="EMBL/GenBank/DDBJ databases">
        <title>Cryptosporangium phraense sp. nov., isolated from plant litter.</title>
        <authorList>
            <person name="Suriyachadkun C."/>
        </authorList>
    </citation>
    <scope>NUCLEOTIDE SEQUENCE [LARGE SCALE GENOMIC DNA]</scope>
    <source>
        <strain evidence="2 3">A-T 5661</strain>
    </source>
</reference>
<feature type="compositionally biased region" description="Gly residues" evidence="1">
    <location>
        <begin position="127"/>
        <end position="139"/>
    </location>
</feature>
<dbReference type="Pfam" id="PF02575">
    <property type="entry name" value="YbaB_DNA_bd"/>
    <property type="match status" value="1"/>
</dbReference>
<evidence type="ECO:0000313" key="3">
    <source>
        <dbReference type="Proteomes" id="UP000317982"/>
    </source>
</evidence>
<evidence type="ECO:0000256" key="1">
    <source>
        <dbReference type="SAM" id="MobiDB-lite"/>
    </source>
</evidence>
<dbReference type="RefSeq" id="WP_142706948.1">
    <property type="nucleotide sequence ID" value="NZ_VIRS01000017.1"/>
</dbReference>
<accession>A0A545AMZ0</accession>
<feature type="region of interest" description="Disordered" evidence="1">
    <location>
        <begin position="110"/>
        <end position="139"/>
    </location>
</feature>
<dbReference type="GO" id="GO:0003677">
    <property type="term" value="F:DNA binding"/>
    <property type="evidence" value="ECO:0007669"/>
    <property type="project" value="InterPro"/>
</dbReference>
<dbReference type="Gene3D" id="3.30.1310.10">
    <property type="entry name" value="Nucleoid-associated protein YbaB-like domain"/>
    <property type="match status" value="1"/>
</dbReference>
<dbReference type="EMBL" id="VIRS01000017">
    <property type="protein sequence ID" value="TQS42640.1"/>
    <property type="molecule type" value="Genomic_DNA"/>
</dbReference>
<dbReference type="InParanoid" id="A0A545AMZ0"/>
<sequence>MEFGLGEDWVRNWSAAASERAERTMQMAEEVAGLSVSARSAGVVVTVTASGAVTDLRLTDAVRGWPVDRLAADILTTMRRAQAELAGRVAEIAARTVGPDSETARTIVRSYQARFPSPDEGAAFRPGDGGRWPGGGRAR</sequence>
<dbReference type="InterPro" id="IPR004401">
    <property type="entry name" value="YbaB/EbfC"/>
</dbReference>
<dbReference type="AlphaFoldDB" id="A0A545AMZ0"/>
<protein>
    <submittedName>
        <fullName evidence="2">YbaB/EbfC family nucleoid-associated protein</fullName>
    </submittedName>
</protein>
<organism evidence="2 3">
    <name type="scientific">Cryptosporangium phraense</name>
    <dbReference type="NCBI Taxonomy" id="2593070"/>
    <lineage>
        <taxon>Bacteria</taxon>
        <taxon>Bacillati</taxon>
        <taxon>Actinomycetota</taxon>
        <taxon>Actinomycetes</taxon>
        <taxon>Cryptosporangiales</taxon>
        <taxon>Cryptosporangiaceae</taxon>
        <taxon>Cryptosporangium</taxon>
    </lineage>
</organism>
<proteinExistence type="predicted"/>
<comment type="caution">
    <text evidence="2">The sequence shown here is derived from an EMBL/GenBank/DDBJ whole genome shotgun (WGS) entry which is preliminary data.</text>
</comment>
<name>A0A545AMZ0_9ACTN</name>
<dbReference type="OrthoDB" id="3296761at2"/>
<keyword evidence="3" id="KW-1185">Reference proteome</keyword>
<evidence type="ECO:0000313" key="2">
    <source>
        <dbReference type="EMBL" id="TQS42640.1"/>
    </source>
</evidence>